<dbReference type="PROSITE" id="PS51820">
    <property type="entry name" value="PA14"/>
    <property type="match status" value="1"/>
</dbReference>
<dbReference type="SMART" id="SM00758">
    <property type="entry name" value="PA14"/>
    <property type="match status" value="1"/>
</dbReference>
<dbReference type="Proteomes" id="UP000061587">
    <property type="component" value="Chromosome"/>
</dbReference>
<dbReference type="Pfam" id="PF00728">
    <property type="entry name" value="Glyco_hydro_20"/>
    <property type="match status" value="1"/>
</dbReference>
<gene>
    <name evidence="9" type="ORF">BvMPK_3796</name>
</gene>
<reference evidence="9 10" key="2">
    <citation type="journal article" date="2016" name="Genome Biol. Evol.">
        <title>Extensive mobilome-driven genome diversification in mouse gut-associated Bacteroides vulgatus mpk.</title>
        <authorList>
            <person name="Lange A."/>
            <person name="Beier S."/>
            <person name="Steimle A."/>
            <person name="Autenrieth I.B."/>
            <person name="Huson D.H."/>
            <person name="Frick J.S."/>
        </authorList>
    </citation>
    <scope>NUCLEOTIDE SEQUENCE [LARGE SCALE GENOMIC DNA]</scope>
    <source>
        <strain evidence="10">mpk</strain>
    </source>
</reference>
<dbReference type="Pfam" id="PF02838">
    <property type="entry name" value="Glyco_hydro_20b"/>
    <property type="match status" value="1"/>
</dbReference>
<evidence type="ECO:0000256" key="2">
    <source>
        <dbReference type="ARBA" id="ARBA00006285"/>
    </source>
</evidence>
<dbReference type="Gene3D" id="3.90.182.10">
    <property type="entry name" value="Toxin - Anthrax Protective Antigen,domain 1"/>
    <property type="match status" value="1"/>
</dbReference>
<dbReference type="PRINTS" id="PR00738">
    <property type="entry name" value="GLHYDRLASE20"/>
</dbReference>
<feature type="signal peptide" evidence="7">
    <location>
        <begin position="1"/>
        <end position="32"/>
    </location>
</feature>
<keyword evidence="5 9" id="KW-0326">Glycosidase</keyword>
<dbReference type="InterPro" id="IPR015882">
    <property type="entry name" value="HEX_bac_N"/>
</dbReference>
<keyword evidence="7" id="KW-0732">Signal</keyword>
<evidence type="ECO:0000256" key="6">
    <source>
        <dbReference type="PIRSR" id="PIRSR625705-1"/>
    </source>
</evidence>
<dbReference type="Gene3D" id="3.20.20.80">
    <property type="entry name" value="Glycosidases"/>
    <property type="match status" value="1"/>
</dbReference>
<dbReference type="Gene3D" id="3.30.379.10">
    <property type="entry name" value="Chitobiase/beta-hexosaminidase domain 2-like"/>
    <property type="match status" value="1"/>
</dbReference>
<dbReference type="SUPFAM" id="SSF55545">
    <property type="entry name" value="beta-N-acetylhexosaminidase-like domain"/>
    <property type="match status" value="1"/>
</dbReference>
<comment type="catalytic activity">
    <reaction evidence="1">
        <text>Hydrolysis of terminal non-reducing N-acetyl-D-hexosamine residues in N-acetyl-beta-D-hexosaminides.</text>
        <dbReference type="EC" id="3.2.1.52"/>
    </reaction>
</comment>
<proteinExistence type="inferred from homology"/>
<dbReference type="EC" id="3.2.1.52" evidence="3"/>
<comment type="similarity">
    <text evidence="2">Belongs to the glycosyl hydrolase 20 family.</text>
</comment>
<evidence type="ECO:0000256" key="1">
    <source>
        <dbReference type="ARBA" id="ARBA00001231"/>
    </source>
</evidence>
<dbReference type="InterPro" id="IPR017853">
    <property type="entry name" value="GH"/>
</dbReference>
<evidence type="ECO:0000256" key="5">
    <source>
        <dbReference type="ARBA" id="ARBA00023295"/>
    </source>
</evidence>
<dbReference type="GO" id="GO:0005975">
    <property type="term" value="P:carbohydrate metabolic process"/>
    <property type="evidence" value="ECO:0007669"/>
    <property type="project" value="InterPro"/>
</dbReference>
<evidence type="ECO:0000313" key="10">
    <source>
        <dbReference type="Proteomes" id="UP000061587"/>
    </source>
</evidence>
<feature type="chain" id="PRO_5006050621" description="beta-N-acetylhexosaminidase" evidence="7">
    <location>
        <begin position="33"/>
        <end position="777"/>
    </location>
</feature>
<dbReference type="InterPro" id="IPR029018">
    <property type="entry name" value="Hex-like_dom2"/>
</dbReference>
<sequence length="777" mass="87022">MSNNLMYYPMTKCTHKQLMTACMLAGTLMLGACTSTPPVTKEVSIVPITNHLEETNGAFVLKSNTSIGVIDAELIPAAEYLADMLSSATGYDLKVKEGEGTITLALGDVQGKEGAYTLTAESDKVNITGNSYGGVIAGIESLRQLFPPQIESKEIVKGTDWAIPAVNIQDAPRFEWRGIMLDVSRHFYTIDEVKELLDVMALYKMNKFHWHLTDDQGWRIEIKKYPLLTEKGAWRKFNSHDRECIRQSKTDNNPDMAIPEDKIRIVEGDTLYGGYYTQEDIKDVIAYAKIRGIDIIPEIDMPGHMLAAVSNYEGVSCFNETGWGSVFSSPVCPGKDSALEFCKNVYAELIALFPYKYVHIGGDEVEKTNWKKCPDCQKRMHDNNLKTEEELQSWFIHDMERFFNGKGKEMIGWDEIIEGGLSKTATVMWWRSWVKDAATKATAQGNPVIFTPNGQFYLDYAEDKNSMASIYNLDTTDNLTPEQQSLILGVQGNIWCEWIPSNARMQYMTIPRLLAIAELGWSKPEQKDWNAFKQRLSDQFERLNIMGINYRIPDLEGFNAVNAFIGEGTINVTCLDPTAEIHYTTDGSTPTLQSPVYEGPIKVTETTDFTFCTFRPNGKKGDIAKTRFIKSEYTPSVTAAPSNPGLKATWHEFKGNKCSEIEKAPINGTYPVEDVMIPKKVKGNIGLIIKGYFNAPQDDIYTFALLSDDGSTLTIDSEQIVDNDGPHGPKEIVGQKALAKGYHPMELRYFDQNGGQLKLKVTGSDGKEIPFTHLYAH</sequence>
<dbReference type="InterPro" id="IPR037524">
    <property type="entry name" value="PA14/GLEYA"/>
</dbReference>
<dbReference type="SUPFAM" id="SSF56988">
    <property type="entry name" value="Anthrax protective antigen"/>
    <property type="match status" value="1"/>
</dbReference>
<accession>A0A0P0M5A3</accession>
<evidence type="ECO:0000256" key="3">
    <source>
        <dbReference type="ARBA" id="ARBA00012663"/>
    </source>
</evidence>
<dbReference type="SUPFAM" id="SSF51445">
    <property type="entry name" value="(Trans)glycosidases"/>
    <property type="match status" value="1"/>
</dbReference>
<evidence type="ECO:0000259" key="8">
    <source>
        <dbReference type="PROSITE" id="PS51820"/>
    </source>
</evidence>
<dbReference type="InterPro" id="IPR059177">
    <property type="entry name" value="GH29D-like_dom"/>
</dbReference>
<dbReference type="Pfam" id="PF07691">
    <property type="entry name" value="PA14"/>
    <property type="match status" value="1"/>
</dbReference>
<evidence type="ECO:0000256" key="7">
    <source>
        <dbReference type="SAM" id="SignalP"/>
    </source>
</evidence>
<dbReference type="GO" id="GO:0030203">
    <property type="term" value="P:glycosaminoglycan metabolic process"/>
    <property type="evidence" value="ECO:0007669"/>
    <property type="project" value="TreeGrafter"/>
</dbReference>
<organism evidence="9 10">
    <name type="scientific">Phocaeicola vulgatus</name>
    <name type="common">Bacteroides vulgatus</name>
    <dbReference type="NCBI Taxonomy" id="821"/>
    <lineage>
        <taxon>Bacteria</taxon>
        <taxon>Pseudomonadati</taxon>
        <taxon>Bacteroidota</taxon>
        <taxon>Bacteroidia</taxon>
        <taxon>Bacteroidales</taxon>
        <taxon>Bacteroidaceae</taxon>
        <taxon>Phocaeicola</taxon>
    </lineage>
</organism>
<feature type="domain" description="PA14" evidence="8">
    <location>
        <begin position="641"/>
        <end position="775"/>
    </location>
</feature>
<dbReference type="PANTHER" id="PTHR22600:SF57">
    <property type="entry name" value="BETA-N-ACETYLHEXOSAMINIDASE"/>
    <property type="match status" value="1"/>
</dbReference>
<dbReference type="PANTHER" id="PTHR22600">
    <property type="entry name" value="BETA-HEXOSAMINIDASE"/>
    <property type="match status" value="1"/>
</dbReference>
<feature type="active site" description="Proton donor" evidence="6">
    <location>
        <position position="364"/>
    </location>
</feature>
<dbReference type="InterPro" id="IPR011658">
    <property type="entry name" value="PA14_dom"/>
</dbReference>
<reference evidence="10" key="1">
    <citation type="submission" date="2015-10" db="EMBL/GenBank/DDBJ databases">
        <title>Extensive mobilome-driven genome diversification in gut-associated Bacteroides vulgatus mpk.</title>
        <authorList>
            <person name="Beier S."/>
            <person name="Lange A."/>
            <person name="Huson D.H."/>
            <person name="Frick J.-S."/>
            <person name="Autenrieth I.B."/>
        </authorList>
    </citation>
    <scope>NUCLEOTIDE SEQUENCE [LARGE SCALE GENOMIC DNA]</scope>
    <source>
        <strain evidence="10">mpk</strain>
    </source>
</reference>
<dbReference type="AlphaFoldDB" id="A0A0P0M5A3"/>
<keyword evidence="4 9" id="KW-0378">Hydrolase</keyword>
<dbReference type="PATRIC" id="fig|821.40.peg.4559"/>
<dbReference type="CDD" id="cd06563">
    <property type="entry name" value="GH20_chitobiase-like"/>
    <property type="match status" value="1"/>
</dbReference>
<name>A0A0P0M5A3_PHOVU</name>
<dbReference type="InterPro" id="IPR015883">
    <property type="entry name" value="Glyco_hydro_20_cat"/>
</dbReference>
<dbReference type="GO" id="GO:0016020">
    <property type="term" value="C:membrane"/>
    <property type="evidence" value="ECO:0007669"/>
    <property type="project" value="TreeGrafter"/>
</dbReference>
<protein>
    <recommendedName>
        <fullName evidence="3">beta-N-acetylhexosaminidase</fullName>
        <ecNumber evidence="3">3.2.1.52</ecNumber>
    </recommendedName>
</protein>
<evidence type="ECO:0000313" key="9">
    <source>
        <dbReference type="EMBL" id="ALK86356.1"/>
    </source>
</evidence>
<dbReference type="GO" id="GO:0004563">
    <property type="term" value="F:beta-N-acetylhexosaminidase activity"/>
    <property type="evidence" value="ECO:0007669"/>
    <property type="project" value="UniProtKB-EC"/>
</dbReference>
<evidence type="ECO:0000256" key="4">
    <source>
        <dbReference type="ARBA" id="ARBA00022801"/>
    </source>
</evidence>
<dbReference type="EMBL" id="CP013020">
    <property type="protein sequence ID" value="ALK86356.1"/>
    <property type="molecule type" value="Genomic_DNA"/>
</dbReference>
<dbReference type="InterPro" id="IPR025705">
    <property type="entry name" value="Beta_hexosaminidase_sua/sub"/>
</dbReference>
<dbReference type="Pfam" id="PF13290">
    <property type="entry name" value="CHB_HEX_C_1"/>
    <property type="match status" value="1"/>
</dbReference>